<protein>
    <recommendedName>
        <fullName evidence="3">cellulase</fullName>
        <ecNumber evidence="3">3.2.1.4</ecNumber>
    </recommendedName>
</protein>
<dbReference type="EC" id="3.2.1.4" evidence="3"/>
<name>A0ABX1DYN5_9PROT</name>
<comment type="catalytic activity">
    <reaction evidence="1">
        <text>Endohydrolysis of (1-&gt;4)-beta-D-glucosidic linkages in cellulose, lichenin and cereal beta-D-glucans.</text>
        <dbReference type="EC" id="3.2.1.4"/>
    </reaction>
</comment>
<evidence type="ECO:0000256" key="5">
    <source>
        <dbReference type="ARBA" id="ARBA00023001"/>
    </source>
</evidence>
<accession>A0ABX1DYN5</accession>
<proteinExistence type="inferred from homology"/>
<evidence type="ECO:0000256" key="7">
    <source>
        <dbReference type="ARBA" id="ARBA00023326"/>
    </source>
</evidence>
<evidence type="ECO:0000313" key="9">
    <source>
        <dbReference type="Proteomes" id="UP000787635"/>
    </source>
</evidence>
<evidence type="ECO:0000313" key="8">
    <source>
        <dbReference type="EMBL" id="NKC29490.1"/>
    </source>
</evidence>
<keyword evidence="6" id="KW-0326">Glycosidase</keyword>
<keyword evidence="7" id="KW-0119">Carbohydrate metabolism</keyword>
<dbReference type="GO" id="GO:0016787">
    <property type="term" value="F:hydrolase activity"/>
    <property type="evidence" value="ECO:0007669"/>
    <property type="project" value="UniProtKB-KW"/>
</dbReference>
<reference evidence="8 9" key="1">
    <citation type="submission" date="2020-03" db="EMBL/GenBank/DDBJ databases">
        <title>Roseomonas selenitidurans sp. nov. isolated from urban soil.</title>
        <authorList>
            <person name="Liu H."/>
        </authorList>
    </citation>
    <scope>NUCLEOTIDE SEQUENCE [LARGE SCALE GENOMIC DNA]</scope>
    <source>
        <strain evidence="8 9">BU-1</strain>
    </source>
</reference>
<dbReference type="Gene3D" id="1.50.10.10">
    <property type="match status" value="1"/>
</dbReference>
<dbReference type="Proteomes" id="UP000787635">
    <property type="component" value="Unassembled WGS sequence"/>
</dbReference>
<evidence type="ECO:0000256" key="4">
    <source>
        <dbReference type="ARBA" id="ARBA00022801"/>
    </source>
</evidence>
<gene>
    <name evidence="8" type="ORF">HEQ75_01345</name>
</gene>
<evidence type="ECO:0000256" key="6">
    <source>
        <dbReference type="ARBA" id="ARBA00023295"/>
    </source>
</evidence>
<dbReference type="SUPFAM" id="SSF48208">
    <property type="entry name" value="Six-hairpin glycosidases"/>
    <property type="match status" value="1"/>
</dbReference>
<organism evidence="8 9">
    <name type="scientific">Falsiroseomonas selenitidurans</name>
    <dbReference type="NCBI Taxonomy" id="2716335"/>
    <lineage>
        <taxon>Bacteria</taxon>
        <taxon>Pseudomonadati</taxon>
        <taxon>Pseudomonadota</taxon>
        <taxon>Alphaproteobacteria</taxon>
        <taxon>Acetobacterales</taxon>
        <taxon>Roseomonadaceae</taxon>
        <taxon>Falsiroseomonas</taxon>
    </lineage>
</organism>
<dbReference type="InterPro" id="IPR008928">
    <property type="entry name" value="6-hairpin_glycosidase_sf"/>
</dbReference>
<keyword evidence="5" id="KW-0136">Cellulose degradation</keyword>
<evidence type="ECO:0000256" key="2">
    <source>
        <dbReference type="ARBA" id="ARBA00009209"/>
    </source>
</evidence>
<dbReference type="InterPro" id="IPR002037">
    <property type="entry name" value="Glyco_hydro_8"/>
</dbReference>
<evidence type="ECO:0000256" key="1">
    <source>
        <dbReference type="ARBA" id="ARBA00000966"/>
    </source>
</evidence>
<dbReference type="EMBL" id="JAAVNE010000001">
    <property type="protein sequence ID" value="NKC29490.1"/>
    <property type="molecule type" value="Genomic_DNA"/>
</dbReference>
<comment type="caution">
    <text evidence="8">The sequence shown here is derived from an EMBL/GenBank/DDBJ whole genome shotgun (WGS) entry which is preliminary data.</text>
</comment>
<dbReference type="InterPro" id="IPR012341">
    <property type="entry name" value="6hp_glycosidase-like_sf"/>
</dbReference>
<keyword evidence="4 8" id="KW-0378">Hydrolase</keyword>
<comment type="similarity">
    <text evidence="2">Belongs to the glycosyl hydrolase 8 (cellulase D) family.</text>
</comment>
<dbReference type="Pfam" id="PF01270">
    <property type="entry name" value="Glyco_hydro_8"/>
    <property type="match status" value="1"/>
</dbReference>
<sequence>MLRPAGLPIPLQSPYPQGRRGVLAALLGLGVAGTMLGPRLAQAPQATPMPALPALAPRASSGSAADRAEWAVFRQRFLAADGRVVDTGNANVSHSEGQGFGMLLAEWAGDRDSFERMLHWTISALARPSDRLAAWRWAPYDSNPVSDLNNATDGDLAIAWALQRAAARWEVPAWRRLASGIVADILALCTRTVADRILLLPGAAGFTRAQGCVVNLSYYNLPALRALAPLAGAGALAAVEADGRALLAQARFGRWGLPPDWLMVDAATGRLSPATGWPARFSWDAIRVPLFLAWAGQNEAPGLVAAARFWAQARPESLPAWADLRSGALSPYAGHAGVRAIAALSQAATGGAASAWPALQQAPDYYAAALVMLARMARAEMPGAPPHAPACGA</sequence>
<dbReference type="RefSeq" id="WP_168027106.1">
    <property type="nucleotide sequence ID" value="NZ_JAAVNE010000001.1"/>
</dbReference>
<keyword evidence="9" id="KW-1185">Reference proteome</keyword>
<keyword evidence="7" id="KW-0624">Polysaccharide degradation</keyword>
<evidence type="ECO:0000256" key="3">
    <source>
        <dbReference type="ARBA" id="ARBA00012601"/>
    </source>
</evidence>
<dbReference type="PRINTS" id="PR00735">
    <property type="entry name" value="GLHYDRLASE8"/>
</dbReference>